<dbReference type="HOGENOM" id="CLU_015138_0_0_1"/>
<dbReference type="Gramene" id="ERN06072">
    <property type="protein sequence ID" value="ERN06072"/>
    <property type="gene ID" value="AMTR_s00142p00096890"/>
</dbReference>
<reference evidence="7" key="1">
    <citation type="journal article" date="2013" name="Science">
        <title>The Amborella genome and the evolution of flowering plants.</title>
        <authorList>
            <consortium name="Amborella Genome Project"/>
        </authorList>
    </citation>
    <scope>NUCLEOTIDE SEQUENCE [LARGE SCALE GENOMIC DNA]</scope>
</reference>
<dbReference type="PANTHER" id="PTHR16684">
    <property type="entry name" value="CENTROMERE PROTEIN C"/>
    <property type="match status" value="1"/>
</dbReference>
<evidence type="ECO:0000313" key="6">
    <source>
        <dbReference type="EMBL" id="ERN06072.1"/>
    </source>
</evidence>
<dbReference type="Proteomes" id="UP000017836">
    <property type="component" value="Unassembled WGS sequence"/>
</dbReference>
<dbReference type="AlphaFoldDB" id="W1P860"/>
<dbReference type="eggNOG" id="ENOG502QR44">
    <property type="taxonomic scope" value="Eukaryota"/>
</dbReference>
<evidence type="ECO:0000313" key="7">
    <source>
        <dbReference type="Proteomes" id="UP000017836"/>
    </source>
</evidence>
<dbReference type="GO" id="GO:0019237">
    <property type="term" value="F:centromeric DNA binding"/>
    <property type="evidence" value="ECO:0000318"/>
    <property type="project" value="GO_Central"/>
</dbReference>
<feature type="coiled-coil region" evidence="4">
    <location>
        <begin position="55"/>
        <end position="84"/>
    </location>
</feature>
<evidence type="ECO:0008006" key="8">
    <source>
        <dbReference type="Google" id="ProtNLM"/>
    </source>
</evidence>
<dbReference type="GO" id="GO:0051315">
    <property type="term" value="P:attachment of mitotic spindle microtubules to kinetochore"/>
    <property type="evidence" value="ECO:0000318"/>
    <property type="project" value="GO_Central"/>
</dbReference>
<evidence type="ECO:0000256" key="4">
    <source>
        <dbReference type="SAM" id="Coils"/>
    </source>
</evidence>
<keyword evidence="4" id="KW-0175">Coiled coil</keyword>
<keyword evidence="7" id="KW-1185">Reference proteome</keyword>
<evidence type="ECO:0000256" key="3">
    <source>
        <dbReference type="ARBA" id="ARBA00023242"/>
    </source>
</evidence>
<accession>W1P860</accession>
<evidence type="ECO:0000256" key="1">
    <source>
        <dbReference type="ARBA" id="ARBA00004123"/>
    </source>
</evidence>
<sequence>METLSQTLENDPLAGLSLHSLLPRTLDFVSNTPEFTGSHEELHDLLRSKALDRANEIMELAKAVVESNKENKEKENVIHAKERRPGLDRKRPVFSLKPDTSVPSLSFDVNVAEPNVEELQDPAQFFAAFELKEHAERELKRLRGKCVMEQTDDNKPTKTRLRRPSLLGRKAIYKHAYSNLPEIVETHRPSGKENVMKGNYNSSHLERASGSLPESPKSIKGNEKKLVLEGKESDKCDVAENEINELLQRLSTSQTMDEEGTIDLLQKHLQLKEVETNKMSLPSSSELIKGADAMPGGKIIPRMFQPEVGSSKSPFTTPTPPKSPLAYISLLQRHVADMRVLNGPYEFSLEMETNQYTLAMVGNQVQSHSLSMDSDGVEGIRPIAHQSPIPKTVYENHSSNDSLIPKAFDENQTSFDGACQSAGLDEVDNTCRDNQTENEPICVNDFPSPFDRGICDTSTGCDIDMDVGPSKPNNSADLIEVEKEPVLDTTRLSNGNTVPHADWFNADAGIHIPREGDLGQSRISTKQKNKEGEHATKRHGKRKELTHRKSLAGAGTKFEGGVRRSTRIKSRPLEYWRGERLIYGRIHDSLATVIGRKYASPLPMGRSKGRKDIEPALKIESFVPEEFTRLVEFAGRYPSELVRELER</sequence>
<dbReference type="GO" id="GO:0051382">
    <property type="term" value="P:kinetochore assembly"/>
    <property type="evidence" value="ECO:0000318"/>
    <property type="project" value="GO_Central"/>
</dbReference>
<keyword evidence="3" id="KW-0539">Nucleus</keyword>
<dbReference type="GO" id="GO:0005634">
    <property type="term" value="C:nucleus"/>
    <property type="evidence" value="ECO:0007669"/>
    <property type="project" value="UniProtKB-SubCell"/>
</dbReference>
<dbReference type="GO" id="GO:0051455">
    <property type="term" value="P:spindle attachment to meiosis I kinetochore"/>
    <property type="evidence" value="ECO:0000318"/>
    <property type="project" value="GO_Central"/>
</dbReference>
<name>W1P860_AMBTC</name>
<proteinExistence type="inferred from homology"/>
<feature type="compositionally biased region" description="Basic residues" evidence="5">
    <location>
        <begin position="536"/>
        <end position="548"/>
    </location>
</feature>
<dbReference type="GO" id="GO:0000776">
    <property type="term" value="C:kinetochore"/>
    <property type="evidence" value="ECO:0007669"/>
    <property type="project" value="InterPro"/>
</dbReference>
<evidence type="ECO:0000256" key="5">
    <source>
        <dbReference type="SAM" id="MobiDB-lite"/>
    </source>
</evidence>
<gene>
    <name evidence="6" type="ORF">AMTR_s00142p00096890</name>
</gene>
<comment type="subcellular location">
    <subcellularLocation>
        <location evidence="1">Nucleus</location>
    </subcellularLocation>
</comment>
<feature type="region of interest" description="Disordered" evidence="5">
    <location>
        <begin position="515"/>
        <end position="548"/>
    </location>
</feature>
<dbReference type="OMA" id="TENEPIC"/>
<comment type="similarity">
    <text evidence="2">Belongs to the CENP-C/MIF2 family.</text>
</comment>
<dbReference type="PANTHER" id="PTHR16684:SF11">
    <property type="entry name" value="CENTROMERE PROTEIN C"/>
    <property type="match status" value="1"/>
</dbReference>
<evidence type="ECO:0000256" key="2">
    <source>
        <dbReference type="ARBA" id="ARBA00010291"/>
    </source>
</evidence>
<protein>
    <recommendedName>
        <fullName evidence="8">Centromere protein C</fullName>
    </recommendedName>
</protein>
<dbReference type="EMBL" id="KI393933">
    <property type="protein sequence ID" value="ERN06072.1"/>
    <property type="molecule type" value="Genomic_DNA"/>
</dbReference>
<dbReference type="InterPro" id="IPR028386">
    <property type="entry name" value="CENP-C/Mif2/cnp3"/>
</dbReference>
<organism evidence="6 7">
    <name type="scientific">Amborella trichopoda</name>
    <dbReference type="NCBI Taxonomy" id="13333"/>
    <lineage>
        <taxon>Eukaryota</taxon>
        <taxon>Viridiplantae</taxon>
        <taxon>Streptophyta</taxon>
        <taxon>Embryophyta</taxon>
        <taxon>Tracheophyta</taxon>
        <taxon>Spermatophyta</taxon>
        <taxon>Magnoliopsida</taxon>
        <taxon>Amborellales</taxon>
        <taxon>Amborellaceae</taxon>
        <taxon>Amborella</taxon>
    </lineage>
</organism>